<evidence type="ECO:0000256" key="1">
    <source>
        <dbReference type="SAM" id="Phobius"/>
    </source>
</evidence>
<feature type="non-terminal residue" evidence="2">
    <location>
        <position position="1"/>
    </location>
</feature>
<dbReference type="AlphaFoldDB" id="A0A2G9S9V6"/>
<dbReference type="InterPro" id="IPR015943">
    <property type="entry name" value="WD40/YVTN_repeat-like_dom_sf"/>
</dbReference>
<dbReference type="Gene3D" id="2.130.10.10">
    <property type="entry name" value="YVTN repeat-like/Quinoprotein amine dehydrogenase"/>
    <property type="match status" value="1"/>
</dbReference>
<keyword evidence="1" id="KW-0812">Transmembrane</keyword>
<dbReference type="EMBL" id="KV925313">
    <property type="protein sequence ID" value="PIO36864.1"/>
    <property type="molecule type" value="Genomic_DNA"/>
</dbReference>
<keyword evidence="1" id="KW-1133">Transmembrane helix</keyword>
<accession>A0A2G9S9V6</accession>
<dbReference type="SUPFAM" id="SSF50998">
    <property type="entry name" value="Quinoprotein alcohol dehydrogenase-like"/>
    <property type="match status" value="1"/>
</dbReference>
<evidence type="ECO:0000313" key="2">
    <source>
        <dbReference type="EMBL" id="PIO36864.1"/>
    </source>
</evidence>
<sequence>TVSFFLHDKPHSHIWRQRFRLVVVLLLLFVICKFFSHIQNNYVLTASWVAHNALQLWDFRTGNLLQDILFPAPHLQGEFLYAARFCTDSVVLAGGSGTCSARAANIKTQEVLGEVSLSHKAVQTVDAAPSGQAMAVAGVGGNLHIAELC</sequence>
<name>A0A2G9S9V6_AQUCT</name>
<gene>
    <name evidence="2" type="ORF">AB205_0185520</name>
</gene>
<dbReference type="OrthoDB" id="361494at2759"/>
<feature type="transmembrane region" description="Helical" evidence="1">
    <location>
        <begin position="21"/>
        <end position="38"/>
    </location>
</feature>
<keyword evidence="1" id="KW-0472">Membrane</keyword>
<reference evidence="2" key="1">
    <citation type="submission" date="2017-08" db="EMBL/GenBank/DDBJ databases">
        <title>Assembly of the North American Bullfrog Genome.</title>
        <authorList>
            <person name="Warren R.L."/>
            <person name="Vandervalk B.P."/>
            <person name="Kucuk E."/>
            <person name="Birol I."/>
            <person name="Helbing C."/>
            <person name="Pandoh P."/>
            <person name="Behsaz B."/>
            <person name="Mohamadi H."/>
            <person name="Chu J."/>
            <person name="Jackman S."/>
            <person name="Hammond S.A."/>
            <person name="Veldhoen N."/>
            <person name="Kirk H."/>
            <person name="Zhao Y."/>
            <person name="Coope R."/>
            <person name="Pleasance S."/>
            <person name="Moore R."/>
            <person name="Holt R."/>
        </authorList>
    </citation>
    <scope>NUCLEOTIDE SEQUENCE</scope>
    <source>
        <strain evidence="2">Bruno</strain>
        <tissue evidence="2">Liver</tissue>
    </source>
</reference>
<organism evidence="2">
    <name type="scientific">Aquarana catesbeiana</name>
    <name type="common">American bullfrog</name>
    <name type="synonym">Rana catesbeiana</name>
    <dbReference type="NCBI Taxonomy" id="8400"/>
    <lineage>
        <taxon>Eukaryota</taxon>
        <taxon>Metazoa</taxon>
        <taxon>Chordata</taxon>
        <taxon>Craniata</taxon>
        <taxon>Vertebrata</taxon>
        <taxon>Euteleostomi</taxon>
        <taxon>Amphibia</taxon>
        <taxon>Batrachia</taxon>
        <taxon>Anura</taxon>
        <taxon>Neobatrachia</taxon>
        <taxon>Ranoidea</taxon>
        <taxon>Ranidae</taxon>
        <taxon>Aquarana</taxon>
    </lineage>
</organism>
<protein>
    <submittedName>
        <fullName evidence="2">Uncharacterized protein</fullName>
    </submittedName>
</protein>
<dbReference type="PANTHER" id="PTHR47822:SF3">
    <property type="entry name" value="ANAPHASE-PROMOTING COMPLEX SUBUNIT 4-LIKE WD40 DOMAIN-CONTAINING PROTEIN"/>
    <property type="match status" value="1"/>
</dbReference>
<proteinExistence type="predicted"/>
<dbReference type="PANTHER" id="PTHR47822">
    <property type="entry name" value="CARBOHYDRATE BINDING DOMAIN CONTAINING PROTEIN"/>
    <property type="match status" value="1"/>
</dbReference>
<dbReference type="InterPro" id="IPR011047">
    <property type="entry name" value="Quinoprotein_ADH-like_sf"/>
</dbReference>